<dbReference type="Proteomes" id="UP001155034">
    <property type="component" value="Unassembled WGS sequence"/>
</dbReference>
<evidence type="ECO:0000313" key="2">
    <source>
        <dbReference type="EMBL" id="MCS3865883.1"/>
    </source>
</evidence>
<dbReference type="RefSeq" id="WP_259083809.1">
    <property type="nucleotide sequence ID" value="NZ_JANTYZ010000007.1"/>
</dbReference>
<dbReference type="EMBL" id="JANTYZ010000007">
    <property type="protein sequence ID" value="MCS3865883.1"/>
    <property type="molecule type" value="Genomic_DNA"/>
</dbReference>
<name>A0A9X2RGM0_9BACT</name>
<organism evidence="2 3">
    <name type="scientific">Salinibacter ruber</name>
    <dbReference type="NCBI Taxonomy" id="146919"/>
    <lineage>
        <taxon>Bacteria</taxon>
        <taxon>Pseudomonadati</taxon>
        <taxon>Rhodothermota</taxon>
        <taxon>Rhodothermia</taxon>
        <taxon>Rhodothermales</taxon>
        <taxon>Salinibacteraceae</taxon>
        <taxon>Salinibacter</taxon>
    </lineage>
</organism>
<keyword evidence="1" id="KW-0732">Signal</keyword>
<protein>
    <recommendedName>
        <fullName evidence="4">Peptidase C51 domain-containing protein</fullName>
    </recommendedName>
</protein>
<accession>A0A9X2RGM0</accession>
<evidence type="ECO:0000313" key="3">
    <source>
        <dbReference type="Proteomes" id="UP001155034"/>
    </source>
</evidence>
<dbReference type="AlphaFoldDB" id="A0A9X2RGM0"/>
<feature type="chain" id="PRO_5040945942" description="Peptidase C51 domain-containing protein" evidence="1">
    <location>
        <begin position="24"/>
        <end position="200"/>
    </location>
</feature>
<evidence type="ECO:0000256" key="1">
    <source>
        <dbReference type="SAM" id="SignalP"/>
    </source>
</evidence>
<evidence type="ECO:0008006" key="4">
    <source>
        <dbReference type="Google" id="ProtNLM"/>
    </source>
</evidence>
<gene>
    <name evidence="2" type="ORF">GGP82_002447</name>
</gene>
<proteinExistence type="predicted"/>
<reference evidence="2" key="1">
    <citation type="submission" date="2022-08" db="EMBL/GenBank/DDBJ databases">
        <title>Genomic Encyclopedia of Type Strains, Phase V (KMG-V): Genome sequencing to study the core and pangenomes of soil and plant-associated prokaryotes.</title>
        <authorList>
            <person name="Whitman W."/>
        </authorList>
    </citation>
    <scope>NUCLEOTIDE SEQUENCE</scope>
    <source>
        <strain evidence="2">SP2016B</strain>
    </source>
</reference>
<feature type="signal peptide" evidence="1">
    <location>
        <begin position="1"/>
        <end position="23"/>
    </location>
</feature>
<comment type="caution">
    <text evidence="2">The sequence shown here is derived from an EMBL/GenBank/DDBJ whole genome shotgun (WGS) entry which is preliminary data.</text>
</comment>
<sequence length="200" mass="21297">MFYRTLAYGLLVALLFAPPGGNAGQEEREGEGVYVKERCITPSAHMPIVGFVPPESYEKPCRVPTALDTARSYRGAAERPPGSNSGAVVERFLSSVGLGGGYAWCAAYASHSFQQGPVRPLSEEGQAIRSAGARDYMDAKKTISPRDVAAGRVDVPKGSLVVWGVRGSWTGHIGLVLSDPWTGRCGRTIEGNTSPPEQDS</sequence>